<dbReference type="SMART" id="SM00471">
    <property type="entry name" value="HDc"/>
    <property type="match status" value="1"/>
</dbReference>
<evidence type="ECO:0000256" key="2">
    <source>
        <dbReference type="SAM" id="MobiDB-lite"/>
    </source>
</evidence>
<dbReference type="Pfam" id="PF01966">
    <property type="entry name" value="HD"/>
    <property type="match status" value="1"/>
</dbReference>
<dbReference type="EMBL" id="UINC01020252">
    <property type="protein sequence ID" value="SVA85208.1"/>
    <property type="molecule type" value="Genomic_DNA"/>
</dbReference>
<evidence type="ECO:0000256" key="1">
    <source>
        <dbReference type="ARBA" id="ARBA00022801"/>
    </source>
</evidence>
<dbReference type="GO" id="GO:0008832">
    <property type="term" value="F:dGTPase activity"/>
    <property type="evidence" value="ECO:0007669"/>
    <property type="project" value="TreeGrafter"/>
</dbReference>
<evidence type="ECO:0000313" key="4">
    <source>
        <dbReference type="EMBL" id="SVA85208.1"/>
    </source>
</evidence>
<dbReference type="HAMAP" id="MF_01212">
    <property type="entry name" value="dGTPase_type2"/>
    <property type="match status" value="1"/>
</dbReference>
<feature type="compositionally biased region" description="Polar residues" evidence="2">
    <location>
        <begin position="1"/>
        <end position="16"/>
    </location>
</feature>
<dbReference type="InterPro" id="IPR003607">
    <property type="entry name" value="HD/PDEase_dom"/>
</dbReference>
<dbReference type="PROSITE" id="PS51831">
    <property type="entry name" value="HD"/>
    <property type="match status" value="1"/>
</dbReference>
<dbReference type="InterPro" id="IPR023023">
    <property type="entry name" value="dNTPase_2"/>
</dbReference>
<gene>
    <name evidence="4" type="ORF">METZ01_LOCUS138062</name>
</gene>
<dbReference type="InterPro" id="IPR050135">
    <property type="entry name" value="dGTPase-like"/>
</dbReference>
<feature type="region of interest" description="Disordered" evidence="2">
    <location>
        <begin position="1"/>
        <end position="33"/>
    </location>
</feature>
<dbReference type="SUPFAM" id="SSF109604">
    <property type="entry name" value="HD-domain/PDEase-like"/>
    <property type="match status" value="1"/>
</dbReference>
<name>A0A381Z7I1_9ZZZZ</name>
<organism evidence="4">
    <name type="scientific">marine metagenome</name>
    <dbReference type="NCBI Taxonomy" id="408172"/>
    <lineage>
        <taxon>unclassified sequences</taxon>
        <taxon>metagenomes</taxon>
        <taxon>ecological metagenomes</taxon>
    </lineage>
</organism>
<dbReference type="PANTHER" id="PTHR11373">
    <property type="entry name" value="DEOXYNUCLEOSIDE TRIPHOSPHATE TRIPHOSPHOHYDROLASE"/>
    <property type="match status" value="1"/>
</dbReference>
<keyword evidence="1" id="KW-0378">Hydrolase</keyword>
<dbReference type="PANTHER" id="PTHR11373:SF43">
    <property type="entry name" value="DEOXYGUANOSINETRIPHOSPHATE TRIPHOSPHOHYDROLASE-LIKE PROTEIN"/>
    <property type="match status" value="1"/>
</dbReference>
<dbReference type="CDD" id="cd00077">
    <property type="entry name" value="HDc"/>
    <property type="match status" value="1"/>
</dbReference>
<dbReference type="AlphaFoldDB" id="A0A381Z7I1"/>
<dbReference type="NCBIfam" id="NF002326">
    <property type="entry name" value="PRK01286.1-1"/>
    <property type="match status" value="1"/>
</dbReference>
<dbReference type="NCBIfam" id="TIGR01353">
    <property type="entry name" value="dGTP_triPase"/>
    <property type="match status" value="1"/>
</dbReference>
<reference evidence="4" key="1">
    <citation type="submission" date="2018-05" db="EMBL/GenBank/DDBJ databases">
        <authorList>
            <person name="Lanie J.A."/>
            <person name="Ng W.-L."/>
            <person name="Kazmierczak K.M."/>
            <person name="Andrzejewski T.M."/>
            <person name="Davidsen T.M."/>
            <person name="Wayne K.J."/>
            <person name="Tettelin H."/>
            <person name="Glass J.I."/>
            <person name="Rusch D."/>
            <person name="Podicherti R."/>
            <person name="Tsui H.-C.T."/>
            <person name="Winkler M.E."/>
        </authorList>
    </citation>
    <scope>NUCLEOTIDE SEQUENCE</scope>
</reference>
<dbReference type="GO" id="GO:0006203">
    <property type="term" value="P:dGTP catabolic process"/>
    <property type="evidence" value="ECO:0007669"/>
    <property type="project" value="TreeGrafter"/>
</dbReference>
<sequence>MKTYKNLSNLASNPNDSKGRLKKEEYSTTRSEFQRDRDRIIHSAAFRRLKHKTQVFVTHEGDHYRTRLTHSLEVSQIARSICRMFNLNEDLAETLALAHDIGHPPFGHAGEEALSKSMSDHDGFDHNDQAIRVVHLLEKKYFDFDGLNLTWETLEGLVKHNGPVINSIPRTIEELNRNFDLRLNEYASLEAQIASIADDIAYNNHDIDDGLRAGFFTYKELRDLPLIGDIIKGLPESFEKRDIQRINNEITRRSTAQMINDVLFNIETNVTNNRIENITDIRMNNMTVASFSSKIQSDVDTIREFLSERMYNHEKVQTMSKNAEKIISSLYDLLIEDLDLIYSKLNIKKDDKISKPRSVCDFIAGMTDNYAQSIYQEYC</sequence>
<feature type="domain" description="HD" evidence="3">
    <location>
        <begin position="67"/>
        <end position="203"/>
    </location>
</feature>
<feature type="compositionally biased region" description="Basic and acidic residues" evidence="2">
    <location>
        <begin position="17"/>
        <end position="33"/>
    </location>
</feature>
<accession>A0A381Z7I1</accession>
<dbReference type="Pfam" id="PF13286">
    <property type="entry name" value="HD_assoc"/>
    <property type="match status" value="1"/>
</dbReference>
<proteinExistence type="inferred from homology"/>
<protein>
    <recommendedName>
        <fullName evidence="3">HD domain-containing protein</fullName>
    </recommendedName>
</protein>
<dbReference type="InterPro" id="IPR026875">
    <property type="entry name" value="PHydrolase_assoc_dom"/>
</dbReference>
<dbReference type="InterPro" id="IPR006261">
    <property type="entry name" value="dGTPase"/>
</dbReference>
<evidence type="ECO:0000259" key="3">
    <source>
        <dbReference type="PROSITE" id="PS51831"/>
    </source>
</evidence>
<dbReference type="InterPro" id="IPR006674">
    <property type="entry name" value="HD_domain"/>
</dbReference>
<dbReference type="Gene3D" id="1.10.3210.10">
    <property type="entry name" value="Hypothetical protein af1432"/>
    <property type="match status" value="1"/>
</dbReference>